<dbReference type="AlphaFoldDB" id="A0A1W2D9Z8"/>
<protein>
    <submittedName>
        <fullName evidence="1">Uncharacterized protein</fullName>
    </submittedName>
</protein>
<dbReference type="EMBL" id="FWYD01000012">
    <property type="protein sequence ID" value="SMC94309.1"/>
    <property type="molecule type" value="Genomic_DNA"/>
</dbReference>
<name>A0A1W2D9Z8_9RHOB</name>
<accession>A0A1W2D9Z8</accession>
<sequence>MLYEQLVVEGYTVAHLSVQRFVRDLKRAGTGLGEAFIPLQFTAGDALQFEGGKERVVL</sequence>
<organism evidence="1 2">
    <name type="scientific">Primorskyibacter flagellatus</name>
    <dbReference type="NCBI Taxonomy" id="1387277"/>
    <lineage>
        <taxon>Bacteria</taxon>
        <taxon>Pseudomonadati</taxon>
        <taxon>Pseudomonadota</taxon>
        <taxon>Alphaproteobacteria</taxon>
        <taxon>Rhodobacterales</taxon>
        <taxon>Roseobacteraceae</taxon>
        <taxon>Primorskyibacter</taxon>
    </lineage>
</organism>
<gene>
    <name evidence="1" type="ORF">SAMN06295998_11226</name>
</gene>
<dbReference type="RefSeq" id="WP_179141498.1">
    <property type="nucleotide sequence ID" value="NZ_FWYD01000012.1"/>
</dbReference>
<evidence type="ECO:0000313" key="2">
    <source>
        <dbReference type="Proteomes" id="UP000192330"/>
    </source>
</evidence>
<proteinExistence type="predicted"/>
<dbReference type="Proteomes" id="UP000192330">
    <property type="component" value="Unassembled WGS sequence"/>
</dbReference>
<keyword evidence="2" id="KW-1185">Reference proteome</keyword>
<reference evidence="1 2" key="1">
    <citation type="submission" date="2017-04" db="EMBL/GenBank/DDBJ databases">
        <authorList>
            <person name="Afonso C.L."/>
            <person name="Miller P.J."/>
            <person name="Scott M.A."/>
            <person name="Spackman E."/>
            <person name="Goraichik I."/>
            <person name="Dimitrov K.M."/>
            <person name="Suarez D.L."/>
            <person name="Swayne D.E."/>
        </authorList>
    </citation>
    <scope>NUCLEOTIDE SEQUENCE [LARGE SCALE GENOMIC DNA]</scope>
    <source>
        <strain evidence="1 2">CGMCC 1.12644</strain>
    </source>
</reference>
<evidence type="ECO:0000313" key="1">
    <source>
        <dbReference type="EMBL" id="SMC94309.1"/>
    </source>
</evidence>